<dbReference type="RefSeq" id="WP_016921408.1">
    <property type="nucleotide sequence ID" value="NZ_CP044331.1"/>
</dbReference>
<keyword evidence="3" id="KW-1185">Reference proteome</keyword>
<dbReference type="EMBL" id="CP044331">
    <property type="protein sequence ID" value="QGM97494.1"/>
    <property type="molecule type" value="Genomic_DNA"/>
</dbReference>
<evidence type="ECO:0000256" key="1">
    <source>
        <dbReference type="SAM" id="SignalP"/>
    </source>
</evidence>
<evidence type="ECO:0000313" key="2">
    <source>
        <dbReference type="EMBL" id="QGM97494.1"/>
    </source>
</evidence>
<accession>A0A6B8M120</accession>
<protein>
    <recommendedName>
        <fullName evidence="4">SPOR domain-containing protein</fullName>
    </recommendedName>
</protein>
<feature type="chain" id="PRO_5025530022" description="SPOR domain-containing protein" evidence="1">
    <location>
        <begin position="25"/>
        <end position="405"/>
    </location>
</feature>
<evidence type="ECO:0008006" key="4">
    <source>
        <dbReference type="Google" id="ProtNLM"/>
    </source>
</evidence>
<keyword evidence="1" id="KW-0732">Signal</keyword>
<sequence>MRKNLANAIVRAAFLFSCSGSGLAAGLRLEGGERWVVLTSKQDKAEAVEIARDYGRSISGVRVFRSNNGWFAVVLGPLAVGSIDKARNVLEPRLRLNADAYLSRGERYAEAVFDAPPSPILEMVEYKGERPAKASYEGVAVILDSLCDKEGNRSPTLRGETNGETFFARIDESPAVEGQTFSSRARFIRLDPHSPKPQVAFSYFWGGAHCCTVTRIATALESGKWRILAGETLDGDGYEYEDVDGDGSVELLSRDNSFLYAFDSYASSFAPPKAHRLSGDQLRDVTGEAGMRPYLQNQLARMEGWARQTPELWATNGFLAGWVAAKAQLGAFDDAWRRMLRSYDRKSEWPLEKCALAVELDKCPSAKRQKISFPEALRDHLVKRGYVPATASPKVEDRRDSSPSR</sequence>
<organism evidence="2 3">
    <name type="scientific">Methylocystis parvus</name>
    <dbReference type="NCBI Taxonomy" id="134"/>
    <lineage>
        <taxon>Bacteria</taxon>
        <taxon>Pseudomonadati</taxon>
        <taxon>Pseudomonadota</taxon>
        <taxon>Alphaproteobacteria</taxon>
        <taxon>Hyphomicrobiales</taxon>
        <taxon>Methylocystaceae</taxon>
        <taxon>Methylocystis</taxon>
    </lineage>
</organism>
<name>A0A6B8M120_9HYPH</name>
<proteinExistence type="predicted"/>
<evidence type="ECO:0000313" key="3">
    <source>
        <dbReference type="Proteomes" id="UP000422569"/>
    </source>
</evidence>
<feature type="signal peptide" evidence="1">
    <location>
        <begin position="1"/>
        <end position="24"/>
    </location>
</feature>
<dbReference type="KEGG" id="mpar:F7D14_08475"/>
<dbReference type="AlphaFoldDB" id="A0A6B8M120"/>
<gene>
    <name evidence="2" type="ORF">F7D14_08475</name>
</gene>
<dbReference type="Proteomes" id="UP000422569">
    <property type="component" value="Chromosome"/>
</dbReference>
<reference evidence="2 3" key="1">
    <citation type="submission" date="2019-09" db="EMBL/GenBank/DDBJ databases">
        <title>Isolation and complete genome sequencing of Methylocystis species.</title>
        <authorList>
            <person name="Rumah B.L."/>
            <person name="Stead C.E."/>
            <person name="Stevens B.C."/>
            <person name="Minton N.P."/>
            <person name="Grosse-Honebrink A."/>
            <person name="Zhang Y."/>
        </authorList>
    </citation>
    <scope>NUCLEOTIDE SEQUENCE [LARGE SCALE GENOMIC DNA]</scope>
    <source>
        <strain evidence="2 3">BRCS2</strain>
    </source>
</reference>